<evidence type="ECO:0000256" key="2">
    <source>
        <dbReference type="SAM" id="MobiDB-lite"/>
    </source>
</evidence>
<evidence type="ECO:0000313" key="4">
    <source>
        <dbReference type="Proteomes" id="UP000828390"/>
    </source>
</evidence>
<feature type="coiled-coil region" evidence="1">
    <location>
        <begin position="65"/>
        <end position="222"/>
    </location>
</feature>
<dbReference type="Gene3D" id="1.10.287.1490">
    <property type="match status" value="1"/>
</dbReference>
<reference evidence="3" key="1">
    <citation type="journal article" date="2019" name="bioRxiv">
        <title>The Genome of the Zebra Mussel, Dreissena polymorpha: A Resource for Invasive Species Research.</title>
        <authorList>
            <person name="McCartney M.A."/>
            <person name="Auch B."/>
            <person name="Kono T."/>
            <person name="Mallez S."/>
            <person name="Zhang Y."/>
            <person name="Obille A."/>
            <person name="Becker A."/>
            <person name="Abrahante J.E."/>
            <person name="Garbe J."/>
            <person name="Badalamenti J.P."/>
            <person name="Herman A."/>
            <person name="Mangelson H."/>
            <person name="Liachko I."/>
            <person name="Sullivan S."/>
            <person name="Sone E.D."/>
            <person name="Koren S."/>
            <person name="Silverstein K.A.T."/>
            <person name="Beckman K.B."/>
            <person name="Gohl D.M."/>
        </authorList>
    </citation>
    <scope>NUCLEOTIDE SEQUENCE</scope>
    <source>
        <strain evidence="3">Duluth1</strain>
        <tissue evidence="3">Whole animal</tissue>
    </source>
</reference>
<organism evidence="3 4">
    <name type="scientific">Dreissena polymorpha</name>
    <name type="common">Zebra mussel</name>
    <name type="synonym">Mytilus polymorpha</name>
    <dbReference type="NCBI Taxonomy" id="45954"/>
    <lineage>
        <taxon>Eukaryota</taxon>
        <taxon>Metazoa</taxon>
        <taxon>Spiralia</taxon>
        <taxon>Lophotrochozoa</taxon>
        <taxon>Mollusca</taxon>
        <taxon>Bivalvia</taxon>
        <taxon>Autobranchia</taxon>
        <taxon>Heteroconchia</taxon>
        <taxon>Euheterodonta</taxon>
        <taxon>Imparidentia</taxon>
        <taxon>Neoheterodontei</taxon>
        <taxon>Myida</taxon>
        <taxon>Dreissenoidea</taxon>
        <taxon>Dreissenidae</taxon>
        <taxon>Dreissena</taxon>
    </lineage>
</organism>
<feature type="region of interest" description="Disordered" evidence="2">
    <location>
        <begin position="746"/>
        <end position="775"/>
    </location>
</feature>
<comment type="caution">
    <text evidence="3">The sequence shown here is derived from an EMBL/GenBank/DDBJ whole genome shotgun (WGS) entry which is preliminary data.</text>
</comment>
<keyword evidence="4" id="KW-1185">Reference proteome</keyword>
<gene>
    <name evidence="3" type="ORF">DPMN_102620</name>
</gene>
<protein>
    <submittedName>
        <fullName evidence="3">Uncharacterized protein</fullName>
    </submittedName>
</protein>
<dbReference type="EMBL" id="JAIWYP010000003">
    <property type="protein sequence ID" value="KAH3859797.1"/>
    <property type="molecule type" value="Genomic_DNA"/>
</dbReference>
<dbReference type="AlphaFoldDB" id="A0A9D4LLN5"/>
<keyword evidence="1" id="KW-0175">Coiled coil</keyword>
<dbReference type="Proteomes" id="UP000828390">
    <property type="component" value="Unassembled WGS sequence"/>
</dbReference>
<reference evidence="3" key="2">
    <citation type="submission" date="2020-11" db="EMBL/GenBank/DDBJ databases">
        <authorList>
            <person name="McCartney M.A."/>
            <person name="Auch B."/>
            <person name="Kono T."/>
            <person name="Mallez S."/>
            <person name="Becker A."/>
            <person name="Gohl D.M."/>
            <person name="Silverstein K.A.T."/>
            <person name="Koren S."/>
            <person name="Bechman K.B."/>
            <person name="Herman A."/>
            <person name="Abrahante J.E."/>
            <person name="Garbe J."/>
        </authorList>
    </citation>
    <scope>NUCLEOTIDE SEQUENCE</scope>
    <source>
        <strain evidence="3">Duluth1</strain>
        <tissue evidence="3">Whole animal</tissue>
    </source>
</reference>
<sequence>MHHWVKYLQDLTTKLQYETKHQTCILQLKDEEMECLRKQLLESQVKAKLYPVYNEGERSGFQEQITMLHTRITSLDKQNERMEKEGEDWKQKYWGSLKTLDEAHRLVNVHLHNAAAFKDECRAMEAERDGLKLELHQTRDRLLALEQRLNEAQERLEEEKQNWQRQEETLKENITDVKDKLSEVAGEKADIESQLNVLKDDLKRAKEELEAAQTILDVEKLSCEIQTELTMLSVMNRGVQALTEESEKSVQATVASRPGVSQTIDAALTSSSVQTDALEEDIVDMATVSCQTDLPDMEEDTVDMVTVSCQADLPDNKDVDAQCRDGEIEESKTLGKDVASVCTQTDFSYTGPVSGLVPSCAGTEEIDFGKSSFWEIMQNRNKCSDKMDISKDVSAELTDVNIQKKTLAERSVGNLETTSTVSDENLPTYTALIEDNNEENAAPAKVTMMLNNGQNFNIKAIGLDIPKIDVKTVKYAKTVFIEPDEFSIKLTQDEVNEIGEDETRKSTTDINKQTIKDENMTYVKYKSPAASTGNINFVDISNGSSQEDDEVAEILGDDEEDLEAAVEQKWALATDASKRLTKVGKHKLLSAQDVQEKFLEFEDRKKTFEALMQASIGQEAVPHKLQKVDNHSNGECDEPLRDMMYLAADRNIDPVKRSITGQITQKEDDNAASVLSADSGAYVVNTNSEKTETTRNSNETTILTGNSSVVKPAPSFLQTYRNLMAKIHPLPLHTVQFKRKADEADFGSDTKRTHVVSPKPSSAKGILKGAAGGKNKTKSITWSETVMMKDFYKEDNE</sequence>
<evidence type="ECO:0000313" key="3">
    <source>
        <dbReference type="EMBL" id="KAH3859797.1"/>
    </source>
</evidence>
<name>A0A9D4LLN5_DREPO</name>
<accession>A0A9D4LLN5</accession>
<evidence type="ECO:0000256" key="1">
    <source>
        <dbReference type="SAM" id="Coils"/>
    </source>
</evidence>
<dbReference type="SUPFAM" id="SSF57997">
    <property type="entry name" value="Tropomyosin"/>
    <property type="match status" value="1"/>
</dbReference>
<proteinExistence type="predicted"/>